<keyword evidence="3" id="KW-1185">Reference proteome</keyword>
<organism evidence="2 3">
    <name type="scientific">Novosphingobium hassiacum</name>
    <dbReference type="NCBI Taxonomy" id="173676"/>
    <lineage>
        <taxon>Bacteria</taxon>
        <taxon>Pseudomonadati</taxon>
        <taxon>Pseudomonadota</taxon>
        <taxon>Alphaproteobacteria</taxon>
        <taxon>Sphingomonadales</taxon>
        <taxon>Sphingomonadaceae</taxon>
        <taxon>Novosphingobium</taxon>
    </lineage>
</organism>
<proteinExistence type="predicted"/>
<name>A0A7W6A112_9SPHN</name>
<gene>
    <name evidence="2" type="ORF">GGQ88_003512</name>
</gene>
<feature type="compositionally biased region" description="Low complexity" evidence="1">
    <location>
        <begin position="32"/>
        <end position="53"/>
    </location>
</feature>
<dbReference type="EMBL" id="JACICY010000011">
    <property type="protein sequence ID" value="MBB3862214.1"/>
    <property type="molecule type" value="Genomic_DNA"/>
</dbReference>
<dbReference type="Proteomes" id="UP000562395">
    <property type="component" value="Unassembled WGS sequence"/>
</dbReference>
<evidence type="ECO:0000313" key="3">
    <source>
        <dbReference type="Proteomes" id="UP000562395"/>
    </source>
</evidence>
<dbReference type="RefSeq" id="WP_183614715.1">
    <property type="nucleotide sequence ID" value="NZ_JACICY010000011.1"/>
</dbReference>
<reference evidence="2 3" key="1">
    <citation type="submission" date="2020-08" db="EMBL/GenBank/DDBJ databases">
        <title>Genomic Encyclopedia of Type Strains, Phase IV (KMG-IV): sequencing the most valuable type-strain genomes for metagenomic binning, comparative biology and taxonomic classification.</title>
        <authorList>
            <person name="Goeker M."/>
        </authorList>
    </citation>
    <scope>NUCLEOTIDE SEQUENCE [LARGE SCALE GENOMIC DNA]</scope>
    <source>
        <strain evidence="2 3">DSM 14552</strain>
    </source>
</reference>
<comment type="caution">
    <text evidence="2">The sequence shown here is derived from an EMBL/GenBank/DDBJ whole genome shotgun (WGS) entry which is preliminary data.</text>
</comment>
<accession>A0A7W6A112</accession>
<sequence>MPYQIEEDLSRFDGTGSSRLAAFYARKGGKLSAGTASPRPAAATPARRVSAPAQASPPIVRAPQVTKADLDRAVATAVAQERARAATVFASDKSRGRERVCATLLSSPHGFSAQAIVKELGSLPLDRDVAAKCAQPSAEARAEIDARWAKAYASPRII</sequence>
<feature type="region of interest" description="Disordered" evidence="1">
    <location>
        <begin position="29"/>
        <end position="58"/>
    </location>
</feature>
<dbReference type="AlphaFoldDB" id="A0A7W6A112"/>
<protein>
    <submittedName>
        <fullName evidence="2">Uncharacterized protein</fullName>
    </submittedName>
</protein>
<evidence type="ECO:0000313" key="2">
    <source>
        <dbReference type="EMBL" id="MBB3862214.1"/>
    </source>
</evidence>
<evidence type="ECO:0000256" key="1">
    <source>
        <dbReference type="SAM" id="MobiDB-lite"/>
    </source>
</evidence>